<name>A0A3P4AWH8_THETH</name>
<proteinExistence type="predicted"/>
<dbReference type="AlphaFoldDB" id="A0A3P4AWH8"/>
<evidence type="ECO:0000313" key="4">
    <source>
        <dbReference type="Proteomes" id="UP000279841"/>
    </source>
</evidence>
<evidence type="ECO:0000256" key="1">
    <source>
        <dbReference type="SAM" id="MobiDB-lite"/>
    </source>
</evidence>
<dbReference type="Proteomes" id="UP000279841">
    <property type="component" value="Plasmid 4"/>
</dbReference>
<organism evidence="3 4">
    <name type="scientific">Thermus thermophilus</name>
    <dbReference type="NCBI Taxonomy" id="274"/>
    <lineage>
        <taxon>Bacteria</taxon>
        <taxon>Thermotogati</taxon>
        <taxon>Deinococcota</taxon>
        <taxon>Deinococci</taxon>
        <taxon>Thermales</taxon>
        <taxon>Thermaceae</taxon>
        <taxon>Thermus</taxon>
    </lineage>
</organism>
<feature type="region of interest" description="Disordered" evidence="1">
    <location>
        <begin position="33"/>
        <end position="53"/>
    </location>
</feature>
<feature type="signal peptide" evidence="2">
    <location>
        <begin position="1"/>
        <end position="26"/>
    </location>
</feature>
<evidence type="ECO:0008006" key="5">
    <source>
        <dbReference type="Google" id="ProtNLM"/>
    </source>
</evidence>
<protein>
    <recommendedName>
        <fullName evidence="5">Lipoprotein</fullName>
    </recommendedName>
</protein>
<sequence length="247" mass="26582" precursor="true">MMLGKSGRMWRSSLLLALLLALGACAPTMTSGSEVLGGGSATQPGRTEPTPSQPVVAGWVYPLFSPSEEARKEACDAGYAAGMAGSKEPNPGEATVSGANGDVTFQSSWGSVYNVCKAYAQKTEAKPEVIPVLDVLLYVFDPRLKSYSDPDALFQGISMVFYDAEGKELGRLPATLNKWSKGVLSIPQSNSKPWVYDGYFILSTNYNSLPGNLRAAVTRAESFDVLISRGRGVERYSFNKAKFPTLR</sequence>
<dbReference type="PROSITE" id="PS51257">
    <property type="entry name" value="PROKAR_LIPOPROTEIN"/>
    <property type="match status" value="1"/>
</dbReference>
<feature type="chain" id="PRO_5018331612" description="Lipoprotein" evidence="2">
    <location>
        <begin position="27"/>
        <end position="247"/>
    </location>
</feature>
<keyword evidence="2" id="KW-0732">Signal</keyword>
<evidence type="ECO:0000313" key="3">
    <source>
        <dbReference type="EMBL" id="VCU54926.1"/>
    </source>
</evidence>
<evidence type="ECO:0000256" key="2">
    <source>
        <dbReference type="SAM" id="SignalP"/>
    </source>
</evidence>
<dbReference type="EMBL" id="LR027520">
    <property type="protein sequence ID" value="VCU54926.1"/>
    <property type="molecule type" value="Genomic_DNA"/>
</dbReference>
<geneLocation type="plasmid" evidence="3 4">
    <name>4</name>
</geneLocation>
<accession>A0A3P4AWH8</accession>
<keyword evidence="3" id="KW-0614">Plasmid</keyword>
<reference evidence="3 4" key="1">
    <citation type="submission" date="2018-10" db="EMBL/GenBank/DDBJ databases">
        <authorList>
            <person name="Peiro R."/>
            <person name="Begona"/>
            <person name="Cbmso G."/>
            <person name="Lopez M."/>
            <person name="Gonzalez S."/>
            <person name="Sacristan E."/>
            <person name="Castillo E."/>
        </authorList>
    </citation>
    <scope>NUCLEOTIDE SEQUENCE [LARGE SCALE GENOMIC DNA]</scope>
    <source>
        <strain evidence="3">TTHNAR1</strain>
        <plasmid evidence="4">4</plasmid>
    </source>
</reference>
<gene>
    <name evidence="3" type="ORF">TTHNP4_00335</name>
</gene>